<comment type="caution">
    <text evidence="2">The sequence shown here is derived from an EMBL/GenBank/DDBJ whole genome shotgun (WGS) entry which is preliminary data.</text>
</comment>
<accession>A0ABV0RGL6</accession>
<name>A0ABV0RGL6_9TELE</name>
<feature type="region of interest" description="Disordered" evidence="1">
    <location>
        <begin position="458"/>
        <end position="477"/>
    </location>
</feature>
<feature type="region of interest" description="Disordered" evidence="1">
    <location>
        <begin position="1"/>
        <end position="57"/>
    </location>
</feature>
<feature type="region of interest" description="Disordered" evidence="1">
    <location>
        <begin position="230"/>
        <end position="256"/>
    </location>
</feature>
<evidence type="ECO:0000256" key="1">
    <source>
        <dbReference type="SAM" id="MobiDB-lite"/>
    </source>
</evidence>
<sequence>MQTHRHRMRKKRLKNRPEAAAGRMASTTPARKPYRKAPPQHRETRHSLTTASPPPAMQPEFSQVNRLTLNMPSHPPQHLCTRLHAASGCLRTHSCVQHGVQTSPLSDSELDVSSLSSLELYIPPPPPFSNAAHRPSQRKRTMEVGVAASEHHSSSFHLTTKSHESRRTRQVSASTRKRSPVRQCHSRTNHVKTAIYAAPPKSILKQPASLGVEHTYNTLRKSKSVELLEDSAKGHRAEHRGPPSLQSLTPPSPSRTTWNWKMQVLEEKVRFSSFLDEITCRVLSPARLSLLGKSAAKQQWSPAHQHGRSCNKMNHHADSADRSRRWDSWVGSLHRPDSWYEPLEKQRAGHNDITRGVERRKVTRGGRMMGQEDIAPQRPRPPLSNVSLLSHIKPTRGRLRRNLTNQVSPQFKHRGTRRSVSLTLAGGEPLRSAAASVSVSLLPPLHGSDVTEVRQEPLAQNSVPDRIRRTEPVHLQS</sequence>
<dbReference type="Proteomes" id="UP001434883">
    <property type="component" value="Unassembled WGS sequence"/>
</dbReference>
<feature type="compositionally biased region" description="Basic and acidic residues" evidence="1">
    <location>
        <begin position="465"/>
        <end position="477"/>
    </location>
</feature>
<reference evidence="2 3" key="1">
    <citation type="submission" date="2021-06" db="EMBL/GenBank/DDBJ databases">
        <authorList>
            <person name="Palmer J.M."/>
        </authorList>
    </citation>
    <scope>NUCLEOTIDE SEQUENCE [LARGE SCALE GENOMIC DNA]</scope>
    <source>
        <strain evidence="2 3">XC_2019</strain>
        <tissue evidence="2">Muscle</tissue>
    </source>
</reference>
<evidence type="ECO:0000313" key="2">
    <source>
        <dbReference type="EMBL" id="MEQ2207289.1"/>
    </source>
</evidence>
<proteinExistence type="predicted"/>
<feature type="compositionally biased region" description="Basic and acidic residues" evidence="1">
    <location>
        <begin position="230"/>
        <end position="241"/>
    </location>
</feature>
<protein>
    <submittedName>
        <fullName evidence="2">Uncharacterized protein</fullName>
    </submittedName>
</protein>
<feature type="compositionally biased region" description="Basic residues" evidence="1">
    <location>
        <begin position="1"/>
        <end position="14"/>
    </location>
</feature>
<gene>
    <name evidence="2" type="ORF">XENOCAPTIV_009929</name>
</gene>
<keyword evidence="3" id="KW-1185">Reference proteome</keyword>
<feature type="compositionally biased region" description="Basic residues" evidence="1">
    <location>
        <begin position="168"/>
        <end position="186"/>
    </location>
</feature>
<evidence type="ECO:0000313" key="3">
    <source>
        <dbReference type="Proteomes" id="UP001434883"/>
    </source>
</evidence>
<organism evidence="2 3">
    <name type="scientific">Xenoophorus captivus</name>
    <dbReference type="NCBI Taxonomy" id="1517983"/>
    <lineage>
        <taxon>Eukaryota</taxon>
        <taxon>Metazoa</taxon>
        <taxon>Chordata</taxon>
        <taxon>Craniata</taxon>
        <taxon>Vertebrata</taxon>
        <taxon>Euteleostomi</taxon>
        <taxon>Actinopterygii</taxon>
        <taxon>Neopterygii</taxon>
        <taxon>Teleostei</taxon>
        <taxon>Neoteleostei</taxon>
        <taxon>Acanthomorphata</taxon>
        <taxon>Ovalentaria</taxon>
        <taxon>Atherinomorphae</taxon>
        <taxon>Cyprinodontiformes</taxon>
        <taxon>Goodeidae</taxon>
        <taxon>Xenoophorus</taxon>
    </lineage>
</organism>
<dbReference type="EMBL" id="JAHRIN010044214">
    <property type="protein sequence ID" value="MEQ2207289.1"/>
    <property type="molecule type" value="Genomic_DNA"/>
</dbReference>
<feature type="region of interest" description="Disordered" evidence="1">
    <location>
        <begin position="150"/>
        <end position="186"/>
    </location>
</feature>